<keyword evidence="5" id="KW-0547">Nucleotide-binding</keyword>
<protein>
    <submittedName>
        <fullName evidence="9">ABC transporter ATP-binding protein</fullName>
    </submittedName>
</protein>
<dbReference type="InterPro" id="IPR027417">
    <property type="entry name" value="P-loop_NTPase"/>
</dbReference>
<dbReference type="GO" id="GO:0016887">
    <property type="term" value="F:ATP hydrolysis activity"/>
    <property type="evidence" value="ECO:0007669"/>
    <property type="project" value="InterPro"/>
</dbReference>
<feature type="domain" description="ABC transporter" evidence="8">
    <location>
        <begin position="8"/>
        <end position="259"/>
    </location>
</feature>
<dbReference type="InterPro" id="IPR003593">
    <property type="entry name" value="AAA+_ATPase"/>
</dbReference>
<dbReference type="GO" id="GO:0015833">
    <property type="term" value="P:peptide transport"/>
    <property type="evidence" value="ECO:0007669"/>
    <property type="project" value="InterPro"/>
</dbReference>
<dbReference type="Pfam" id="PF00005">
    <property type="entry name" value="ABC_tran"/>
    <property type="match status" value="1"/>
</dbReference>
<dbReference type="GO" id="GO:0005886">
    <property type="term" value="C:plasma membrane"/>
    <property type="evidence" value="ECO:0007669"/>
    <property type="project" value="UniProtKB-SubCell"/>
</dbReference>
<dbReference type="FunFam" id="3.40.50.300:FF:000016">
    <property type="entry name" value="Oligopeptide ABC transporter ATP-binding component"/>
    <property type="match status" value="1"/>
</dbReference>
<comment type="caution">
    <text evidence="9">The sequence shown here is derived from an EMBL/GenBank/DDBJ whole genome shotgun (WGS) entry which is preliminary data.</text>
</comment>
<keyword evidence="7" id="KW-0472">Membrane</keyword>
<evidence type="ECO:0000256" key="7">
    <source>
        <dbReference type="ARBA" id="ARBA00023136"/>
    </source>
</evidence>
<dbReference type="SMART" id="SM00382">
    <property type="entry name" value="AAA"/>
    <property type="match status" value="1"/>
</dbReference>
<dbReference type="PROSITE" id="PS50893">
    <property type="entry name" value="ABC_TRANSPORTER_2"/>
    <property type="match status" value="1"/>
</dbReference>
<evidence type="ECO:0000256" key="4">
    <source>
        <dbReference type="ARBA" id="ARBA00022475"/>
    </source>
</evidence>
<dbReference type="PANTHER" id="PTHR43297:SF2">
    <property type="entry name" value="DIPEPTIDE TRANSPORT ATP-BINDING PROTEIN DPPD"/>
    <property type="match status" value="1"/>
</dbReference>
<gene>
    <name evidence="9" type="ORF">EHS15_01215</name>
</gene>
<evidence type="ECO:0000256" key="6">
    <source>
        <dbReference type="ARBA" id="ARBA00022840"/>
    </source>
</evidence>
<dbReference type="InterPro" id="IPR003439">
    <property type="entry name" value="ABC_transporter-like_ATP-bd"/>
</dbReference>
<proteinExistence type="inferred from homology"/>
<keyword evidence="4" id="KW-1003">Cell membrane</keyword>
<evidence type="ECO:0000313" key="9">
    <source>
        <dbReference type="EMBL" id="TGN20841.1"/>
    </source>
</evidence>
<sequence length="330" mass="36743">MSFKKPLLAVSDLSVQLKTEAGLLTIIENISFEIGEREVFAIVGESGCGKSISSLALTRLLPANQVRYPSGSVLFRDQDLIRINEEDLRKIRGREIAYIFQEPFSSLNPLQRVGKQMIEGFLLHGLGTEKEGIEKAIYLLKKVGITDAELRLNQYPNQFSGGMLQRVSIAMALMCDPKLLIADEPTSAIDVTIQLQLIDLLLQLKKDINMSILFISHDIGLVSHLAERIAVMYAGKIVEMGTVEEVIDSPKHPYSKALINAYPTGDKIGKRLEIIEGMVPSPADYPKGCHYYKRCTKKEAVCESNEPPEKFFSETQKAFCYTIGGNDVRS</sequence>
<accession>A0A4R9M4D9</accession>
<evidence type="ECO:0000259" key="8">
    <source>
        <dbReference type="PROSITE" id="PS50893"/>
    </source>
</evidence>
<comment type="subcellular location">
    <subcellularLocation>
        <location evidence="1">Cell inner membrane</location>
        <topology evidence="1">Peripheral membrane protein</topology>
    </subcellularLocation>
</comment>
<keyword evidence="3" id="KW-0813">Transport</keyword>
<reference evidence="9" key="1">
    <citation type="journal article" date="2019" name="PLoS Negl. Trop. Dis.">
        <title>Revisiting the worldwide diversity of Leptospira species in the environment.</title>
        <authorList>
            <person name="Vincent A.T."/>
            <person name="Schiettekatte O."/>
            <person name="Bourhy P."/>
            <person name="Veyrier F.J."/>
            <person name="Picardeau M."/>
        </authorList>
    </citation>
    <scope>NUCLEOTIDE SEQUENCE [LARGE SCALE GENOMIC DNA]</scope>
    <source>
        <strain evidence="9">201300427</strain>
    </source>
</reference>
<name>A0A4R9M4D9_9LEPT</name>
<dbReference type="PANTHER" id="PTHR43297">
    <property type="entry name" value="OLIGOPEPTIDE TRANSPORT ATP-BINDING PROTEIN APPD"/>
    <property type="match status" value="1"/>
</dbReference>
<keyword evidence="6 9" id="KW-0067">ATP-binding</keyword>
<dbReference type="EMBL" id="RQHW01000003">
    <property type="protein sequence ID" value="TGN20841.1"/>
    <property type="molecule type" value="Genomic_DNA"/>
</dbReference>
<dbReference type="GO" id="GO:0005524">
    <property type="term" value="F:ATP binding"/>
    <property type="evidence" value="ECO:0007669"/>
    <property type="project" value="UniProtKB-KW"/>
</dbReference>
<organism evidence="9 10">
    <name type="scientific">Leptospira idonii</name>
    <dbReference type="NCBI Taxonomy" id="1193500"/>
    <lineage>
        <taxon>Bacteria</taxon>
        <taxon>Pseudomonadati</taxon>
        <taxon>Spirochaetota</taxon>
        <taxon>Spirochaetia</taxon>
        <taxon>Leptospirales</taxon>
        <taxon>Leptospiraceae</taxon>
        <taxon>Leptospira</taxon>
    </lineage>
</organism>
<dbReference type="InterPro" id="IPR013563">
    <property type="entry name" value="Oligopep_ABC_C"/>
</dbReference>
<dbReference type="SUPFAM" id="SSF52540">
    <property type="entry name" value="P-loop containing nucleoside triphosphate hydrolases"/>
    <property type="match status" value="1"/>
</dbReference>
<dbReference type="Proteomes" id="UP000298058">
    <property type="component" value="Unassembled WGS sequence"/>
</dbReference>
<evidence type="ECO:0000256" key="2">
    <source>
        <dbReference type="ARBA" id="ARBA00005417"/>
    </source>
</evidence>
<comment type="similarity">
    <text evidence="2">Belongs to the ABC transporter superfamily.</text>
</comment>
<dbReference type="InterPro" id="IPR050388">
    <property type="entry name" value="ABC_Ni/Peptide_Import"/>
</dbReference>
<dbReference type="InterPro" id="IPR017871">
    <property type="entry name" value="ABC_transporter-like_CS"/>
</dbReference>
<dbReference type="Gene3D" id="3.40.50.300">
    <property type="entry name" value="P-loop containing nucleotide triphosphate hydrolases"/>
    <property type="match status" value="1"/>
</dbReference>
<dbReference type="AlphaFoldDB" id="A0A4R9M4D9"/>
<evidence type="ECO:0000256" key="5">
    <source>
        <dbReference type="ARBA" id="ARBA00022741"/>
    </source>
</evidence>
<dbReference type="Pfam" id="PF08352">
    <property type="entry name" value="oligo_HPY"/>
    <property type="match status" value="1"/>
</dbReference>
<dbReference type="NCBIfam" id="TIGR01727">
    <property type="entry name" value="oligo_HPY"/>
    <property type="match status" value="1"/>
</dbReference>
<evidence type="ECO:0000256" key="1">
    <source>
        <dbReference type="ARBA" id="ARBA00004417"/>
    </source>
</evidence>
<evidence type="ECO:0000256" key="3">
    <source>
        <dbReference type="ARBA" id="ARBA00022448"/>
    </source>
</evidence>
<dbReference type="CDD" id="cd03257">
    <property type="entry name" value="ABC_NikE_OppD_transporters"/>
    <property type="match status" value="1"/>
</dbReference>
<dbReference type="RefSeq" id="WP_135758714.1">
    <property type="nucleotide sequence ID" value="NZ_RQHW01000003.1"/>
</dbReference>
<dbReference type="OrthoDB" id="337094at2"/>
<evidence type="ECO:0000313" key="10">
    <source>
        <dbReference type="Proteomes" id="UP000298058"/>
    </source>
</evidence>
<keyword evidence="10" id="KW-1185">Reference proteome</keyword>
<dbReference type="PROSITE" id="PS00211">
    <property type="entry name" value="ABC_TRANSPORTER_1"/>
    <property type="match status" value="1"/>
</dbReference>